<evidence type="ECO:0000313" key="2">
    <source>
        <dbReference type="EMBL" id="MCD7468847.1"/>
    </source>
</evidence>
<proteinExistence type="predicted"/>
<dbReference type="InterPro" id="IPR036574">
    <property type="entry name" value="Scorpion_toxin-like_sf"/>
</dbReference>
<evidence type="ECO:0000313" key="3">
    <source>
        <dbReference type="Proteomes" id="UP000823775"/>
    </source>
</evidence>
<feature type="chain" id="PRO_5047134763" evidence="1">
    <location>
        <begin position="22"/>
        <end position="141"/>
    </location>
</feature>
<keyword evidence="3" id="KW-1185">Reference proteome</keyword>
<dbReference type="Proteomes" id="UP000823775">
    <property type="component" value="Unassembled WGS sequence"/>
</dbReference>
<keyword evidence="1" id="KW-0732">Signal</keyword>
<reference evidence="2 3" key="1">
    <citation type="journal article" date="2021" name="BMC Genomics">
        <title>Datura genome reveals duplications of psychoactive alkaloid biosynthetic genes and high mutation rate following tissue culture.</title>
        <authorList>
            <person name="Rajewski A."/>
            <person name="Carter-House D."/>
            <person name="Stajich J."/>
            <person name="Litt A."/>
        </authorList>
    </citation>
    <scope>NUCLEOTIDE SEQUENCE [LARGE SCALE GENOMIC DNA]</scope>
    <source>
        <strain evidence="2">AR-01</strain>
    </source>
</reference>
<comment type="caution">
    <text evidence="2">The sequence shown here is derived from an EMBL/GenBank/DDBJ whole genome shotgun (WGS) entry which is preliminary data.</text>
</comment>
<dbReference type="Gene3D" id="3.30.30.10">
    <property type="entry name" value="Knottin, scorpion toxin-like"/>
    <property type="match status" value="1"/>
</dbReference>
<evidence type="ECO:0000256" key="1">
    <source>
        <dbReference type="SAM" id="SignalP"/>
    </source>
</evidence>
<dbReference type="EMBL" id="JACEIK010001378">
    <property type="protein sequence ID" value="MCD7468847.1"/>
    <property type="molecule type" value="Genomic_DNA"/>
</dbReference>
<sequence length="141" mass="15558">MAEYSMRLFVTVLLLTMLVLASENMGQMRIVACPQHNKYSFKVRCKRDKDCKSICGKKGLAGGHCAAGGRICTCIKRCKESLVTTNTFSRCGVRAIRIMNPSVEKKDLLATTARQVAEFVCVSSNVKNHLCKTNVFEDGSS</sequence>
<accession>A0ABS8TBM5</accession>
<feature type="signal peptide" evidence="1">
    <location>
        <begin position="1"/>
        <end position="21"/>
    </location>
</feature>
<protein>
    <submittedName>
        <fullName evidence="2">Uncharacterized protein</fullName>
    </submittedName>
</protein>
<gene>
    <name evidence="2" type="ORF">HAX54_007355</name>
</gene>
<dbReference type="SUPFAM" id="SSF57095">
    <property type="entry name" value="Scorpion toxin-like"/>
    <property type="match status" value="1"/>
</dbReference>
<name>A0ABS8TBM5_DATST</name>
<organism evidence="2 3">
    <name type="scientific">Datura stramonium</name>
    <name type="common">Jimsonweed</name>
    <name type="synonym">Common thornapple</name>
    <dbReference type="NCBI Taxonomy" id="4076"/>
    <lineage>
        <taxon>Eukaryota</taxon>
        <taxon>Viridiplantae</taxon>
        <taxon>Streptophyta</taxon>
        <taxon>Embryophyta</taxon>
        <taxon>Tracheophyta</taxon>
        <taxon>Spermatophyta</taxon>
        <taxon>Magnoliopsida</taxon>
        <taxon>eudicotyledons</taxon>
        <taxon>Gunneridae</taxon>
        <taxon>Pentapetalae</taxon>
        <taxon>asterids</taxon>
        <taxon>lamiids</taxon>
        <taxon>Solanales</taxon>
        <taxon>Solanaceae</taxon>
        <taxon>Solanoideae</taxon>
        <taxon>Datureae</taxon>
        <taxon>Datura</taxon>
    </lineage>
</organism>